<dbReference type="PANTHER" id="PTHR19918">
    <property type="entry name" value="CELL DIVISION CYCLE 20 CDC20 FIZZY -RELATED"/>
    <property type="match status" value="1"/>
</dbReference>
<dbReference type="EMBL" id="HBFQ01064089">
    <property type="protein sequence ID" value="CAD8871068.1"/>
    <property type="molecule type" value="Transcribed_RNA"/>
</dbReference>
<dbReference type="InterPro" id="IPR033010">
    <property type="entry name" value="Cdc20/Fizzy"/>
</dbReference>
<keyword evidence="5" id="KW-0498">Mitosis</keyword>
<evidence type="ECO:0000256" key="8">
    <source>
        <dbReference type="SAM" id="MobiDB-lite"/>
    </source>
</evidence>
<dbReference type="InterPro" id="IPR001680">
    <property type="entry name" value="WD40_rpt"/>
</dbReference>
<evidence type="ECO:0000256" key="6">
    <source>
        <dbReference type="ARBA" id="ARBA00023306"/>
    </source>
</evidence>
<proteinExistence type="inferred from homology"/>
<keyword evidence="2 7" id="KW-0853">WD repeat</keyword>
<gene>
    <name evidence="10" type="ORF">NSCI0253_LOCUS45425</name>
</gene>
<keyword evidence="3" id="KW-0132">Cell division</keyword>
<name>A0A7S1FKB5_NOCSC</name>
<dbReference type="InterPro" id="IPR036322">
    <property type="entry name" value="WD40_repeat_dom_sf"/>
</dbReference>
<feature type="domain" description="CDC20/Fizzy WD40" evidence="9">
    <location>
        <begin position="91"/>
        <end position="378"/>
    </location>
</feature>
<dbReference type="GO" id="GO:0051301">
    <property type="term" value="P:cell division"/>
    <property type="evidence" value="ECO:0007669"/>
    <property type="project" value="UniProtKB-KW"/>
</dbReference>
<dbReference type="InterPro" id="IPR056150">
    <property type="entry name" value="WD40_CDC20-Fz"/>
</dbReference>
<evidence type="ECO:0000256" key="7">
    <source>
        <dbReference type="PROSITE-ProRule" id="PRU00221"/>
    </source>
</evidence>
<dbReference type="GO" id="GO:0005680">
    <property type="term" value="C:anaphase-promoting complex"/>
    <property type="evidence" value="ECO:0007669"/>
    <property type="project" value="TreeGrafter"/>
</dbReference>
<feature type="region of interest" description="Disordered" evidence="8">
    <location>
        <begin position="22"/>
        <end position="62"/>
    </location>
</feature>
<evidence type="ECO:0000256" key="5">
    <source>
        <dbReference type="ARBA" id="ARBA00022776"/>
    </source>
</evidence>
<dbReference type="GO" id="GO:0010997">
    <property type="term" value="F:anaphase-promoting complex binding"/>
    <property type="evidence" value="ECO:0007669"/>
    <property type="project" value="InterPro"/>
</dbReference>
<dbReference type="PROSITE" id="PS50294">
    <property type="entry name" value="WD_REPEATS_REGION"/>
    <property type="match status" value="1"/>
</dbReference>
<organism evidence="10">
    <name type="scientific">Noctiluca scintillans</name>
    <name type="common">Sea sparkle</name>
    <name type="synonym">Red tide dinoflagellate</name>
    <dbReference type="NCBI Taxonomy" id="2966"/>
    <lineage>
        <taxon>Eukaryota</taxon>
        <taxon>Sar</taxon>
        <taxon>Alveolata</taxon>
        <taxon>Dinophyceae</taxon>
        <taxon>Noctilucales</taxon>
        <taxon>Noctilucaceae</taxon>
        <taxon>Noctiluca</taxon>
    </lineage>
</organism>
<evidence type="ECO:0000256" key="3">
    <source>
        <dbReference type="ARBA" id="ARBA00022618"/>
    </source>
</evidence>
<protein>
    <recommendedName>
        <fullName evidence="9">CDC20/Fizzy WD40 domain-containing protein</fullName>
    </recommendedName>
</protein>
<evidence type="ECO:0000256" key="2">
    <source>
        <dbReference type="ARBA" id="ARBA00022574"/>
    </source>
</evidence>
<evidence type="ECO:0000256" key="1">
    <source>
        <dbReference type="ARBA" id="ARBA00006445"/>
    </source>
</evidence>
<dbReference type="SMART" id="SM00320">
    <property type="entry name" value="WD40"/>
    <property type="match status" value="5"/>
</dbReference>
<dbReference type="GO" id="GO:1905786">
    <property type="term" value="P:positive regulation of anaphase-promoting complex-dependent catabolic process"/>
    <property type="evidence" value="ECO:0007669"/>
    <property type="project" value="TreeGrafter"/>
</dbReference>
<dbReference type="PROSITE" id="PS50082">
    <property type="entry name" value="WD_REPEATS_2"/>
    <property type="match status" value="2"/>
</dbReference>
<dbReference type="PANTHER" id="PTHR19918:SF8">
    <property type="entry name" value="FI02843P"/>
    <property type="match status" value="1"/>
</dbReference>
<reference evidence="10" key="1">
    <citation type="submission" date="2021-01" db="EMBL/GenBank/DDBJ databases">
        <authorList>
            <person name="Corre E."/>
            <person name="Pelletier E."/>
            <person name="Niang G."/>
            <person name="Scheremetjew M."/>
            <person name="Finn R."/>
            <person name="Kale V."/>
            <person name="Holt S."/>
            <person name="Cochrane G."/>
            <person name="Meng A."/>
            <person name="Brown T."/>
            <person name="Cohen L."/>
        </authorList>
    </citation>
    <scope>NUCLEOTIDE SEQUENCE</scope>
</reference>
<evidence type="ECO:0000313" key="10">
    <source>
        <dbReference type="EMBL" id="CAD8871068.1"/>
    </source>
</evidence>
<evidence type="ECO:0000256" key="4">
    <source>
        <dbReference type="ARBA" id="ARBA00022737"/>
    </source>
</evidence>
<dbReference type="InterPro" id="IPR015943">
    <property type="entry name" value="WD40/YVTN_repeat-like_dom_sf"/>
</dbReference>
<dbReference type="Gene3D" id="2.130.10.10">
    <property type="entry name" value="YVTN repeat-like/Quinoprotein amine dehydrogenase"/>
    <property type="match status" value="1"/>
</dbReference>
<dbReference type="GO" id="GO:0031145">
    <property type="term" value="P:anaphase-promoting complex-dependent catabolic process"/>
    <property type="evidence" value="ECO:0007669"/>
    <property type="project" value="TreeGrafter"/>
</dbReference>
<dbReference type="AlphaFoldDB" id="A0A7S1FKB5"/>
<feature type="region of interest" description="Disordered" evidence="8">
    <location>
        <begin position="386"/>
        <end position="407"/>
    </location>
</feature>
<keyword evidence="6" id="KW-0131">Cell cycle</keyword>
<comment type="similarity">
    <text evidence="1">Belongs to the WD repeat CDC20/Fizzy family.</text>
</comment>
<keyword evidence="4" id="KW-0677">Repeat</keyword>
<feature type="repeat" description="WD" evidence="7">
    <location>
        <begin position="217"/>
        <end position="248"/>
    </location>
</feature>
<dbReference type="Pfam" id="PF24807">
    <property type="entry name" value="WD40_CDC20-Fz"/>
    <property type="match status" value="1"/>
</dbReference>
<feature type="repeat" description="WD" evidence="7">
    <location>
        <begin position="347"/>
        <end position="380"/>
    </location>
</feature>
<dbReference type="GO" id="GO:1990757">
    <property type="term" value="F:ubiquitin ligase activator activity"/>
    <property type="evidence" value="ECO:0007669"/>
    <property type="project" value="TreeGrafter"/>
</dbReference>
<accession>A0A7S1FKB5</accession>
<feature type="compositionally biased region" description="Basic and acidic residues" evidence="8">
    <location>
        <begin position="386"/>
        <end position="395"/>
    </location>
</feature>
<evidence type="ECO:0000259" key="9">
    <source>
        <dbReference type="Pfam" id="PF24807"/>
    </source>
</evidence>
<dbReference type="SUPFAM" id="SSF50978">
    <property type="entry name" value="WD40 repeat-like"/>
    <property type="match status" value="1"/>
</dbReference>
<sequence>MAATSTPMEVCHDTDFPSENICERSDENCAPPNDHNSATSESDTKILSYRNKPRQQEPRQNELSVLYTCNRDGACKAKPARVVPQTAMKVLDAPGIVDDFYHHPIDWSSRNALAVSLGSSVFLFDASSGRSEKLLTADDAVTCVRWAGEGAHLSVGLANGDIQIWDGLAQRQLRNLRGHKGSLGALAWNDHVLSSGSADAEIHNHDVRAREHLVGRLCGHADLICGLDYSTDGVLASGGNDNLVCTWDRAMTCSPLQTLTEHRAAVKALSWCPWQRHLLCSGGGSADRQVCLWSTSTGRLLMSTDAESQVTDIVWGRQERELLTSHGYSRNQLSLWKYPALVKCADLEGHAARIVGLAQSPDGSLVCSASSDETLRFWRVFSPSKERHDAHEDQPHSVNKSKIVKMR</sequence>